<protein>
    <submittedName>
        <fullName evidence="1">Uncharacterized protein</fullName>
    </submittedName>
</protein>
<reference evidence="1" key="1">
    <citation type="submission" date="2019-06" db="EMBL/GenBank/DDBJ databases">
        <title>Complete genome sequence of Methylogaea oryzae strain JCM16910.</title>
        <authorList>
            <person name="Asakawa S."/>
        </authorList>
    </citation>
    <scope>NUCLEOTIDE SEQUENCE</scope>
    <source>
        <strain evidence="1">E10</strain>
    </source>
</reference>
<proteinExistence type="predicted"/>
<sequence length="113" mass="11698">MDNPPFSITPCGCRRGVFLVTPCANAAAGQCGRCGIPLCSEHARHLAQDWLCPACYAGQAGDSGDGTTTTSYGDTFSTGASDLADPFSEEDYAAFDAVSDFDKNAGDGHGYDS</sequence>
<accession>A0A8D4VUP9</accession>
<organism evidence="1 2">
    <name type="scientific">Methylogaea oryzae</name>
    <dbReference type="NCBI Taxonomy" id="1295382"/>
    <lineage>
        <taxon>Bacteria</taxon>
        <taxon>Pseudomonadati</taxon>
        <taxon>Pseudomonadota</taxon>
        <taxon>Gammaproteobacteria</taxon>
        <taxon>Methylococcales</taxon>
        <taxon>Methylococcaceae</taxon>
        <taxon>Methylogaea</taxon>
    </lineage>
</organism>
<name>A0A8D4VUP9_9GAMM</name>
<dbReference type="Proteomes" id="UP000824988">
    <property type="component" value="Chromosome"/>
</dbReference>
<dbReference type="EMBL" id="AP019782">
    <property type="protein sequence ID" value="BBL72610.1"/>
    <property type="molecule type" value="Genomic_DNA"/>
</dbReference>
<dbReference type="RefSeq" id="WP_221047652.1">
    <property type="nucleotide sequence ID" value="NZ_AP019782.1"/>
</dbReference>
<evidence type="ECO:0000313" key="1">
    <source>
        <dbReference type="EMBL" id="BBL72610.1"/>
    </source>
</evidence>
<dbReference type="AlphaFoldDB" id="A0A8D4VUP9"/>
<gene>
    <name evidence="1" type="ORF">MoryE10_32160</name>
</gene>
<keyword evidence="2" id="KW-1185">Reference proteome</keyword>
<evidence type="ECO:0000313" key="2">
    <source>
        <dbReference type="Proteomes" id="UP000824988"/>
    </source>
</evidence>
<dbReference type="KEGG" id="moz:MoryE10_32160"/>